<protein>
    <submittedName>
        <fullName evidence="7">Tryptophan-rich sensory protein</fullName>
    </submittedName>
</protein>
<evidence type="ECO:0000256" key="6">
    <source>
        <dbReference type="SAM" id="Phobius"/>
    </source>
</evidence>
<dbReference type="AlphaFoldDB" id="A0A9Q8YHX3"/>
<dbReference type="PANTHER" id="PTHR10057">
    <property type="entry name" value="PERIPHERAL-TYPE BENZODIAZEPINE RECEPTOR"/>
    <property type="match status" value="1"/>
</dbReference>
<evidence type="ECO:0000256" key="2">
    <source>
        <dbReference type="ARBA" id="ARBA00007524"/>
    </source>
</evidence>
<accession>A0A9Q8YHX3</accession>
<dbReference type="InterPro" id="IPR038330">
    <property type="entry name" value="TspO/MBR-related_sf"/>
</dbReference>
<sequence>MLQQTSNDKMNWVRALALAIVPVAATSILGQLATYPNLERWYSALEKPSFNPANWVFAPVWTTLYILMAYAAWRLLILPARTPGRLTALALFYVQLALNALWSWMFFAMQSPVAGLVNIIVQIGFILATIAQAWRLDKKAALCLLPLAAWVSFAAVLNFAIWFLN</sequence>
<dbReference type="Proteomes" id="UP001055460">
    <property type="component" value="Plasmid pB"/>
</dbReference>
<feature type="transmembrane region" description="Helical" evidence="6">
    <location>
        <begin position="88"/>
        <end position="107"/>
    </location>
</feature>
<evidence type="ECO:0000256" key="5">
    <source>
        <dbReference type="ARBA" id="ARBA00023136"/>
    </source>
</evidence>
<feature type="transmembrane region" description="Helical" evidence="6">
    <location>
        <begin position="55"/>
        <end position="76"/>
    </location>
</feature>
<feature type="transmembrane region" description="Helical" evidence="6">
    <location>
        <begin position="12"/>
        <end position="35"/>
    </location>
</feature>
<reference evidence="7" key="1">
    <citation type="submission" date="2022-06" db="EMBL/GenBank/DDBJ databases">
        <title>Physiological and biochemical characterization and genomic elucidation of a strain of the genus Ensifer adhaerens M8 that combines arsenic oxidation and chromium reduction.</title>
        <authorList>
            <person name="Li X."/>
            <person name="Yu c."/>
        </authorList>
    </citation>
    <scope>NUCLEOTIDE SEQUENCE</scope>
    <source>
        <strain evidence="7">M8</strain>
        <plasmid evidence="7">pB</plasmid>
    </source>
</reference>
<dbReference type="Gene3D" id="1.20.1260.100">
    <property type="entry name" value="TspO/MBR protein"/>
    <property type="match status" value="1"/>
</dbReference>
<organism evidence="7 8">
    <name type="scientific">Ensifer adhaerens</name>
    <name type="common">Sinorhizobium morelense</name>
    <dbReference type="NCBI Taxonomy" id="106592"/>
    <lineage>
        <taxon>Bacteria</taxon>
        <taxon>Pseudomonadati</taxon>
        <taxon>Pseudomonadota</taxon>
        <taxon>Alphaproteobacteria</taxon>
        <taxon>Hyphomicrobiales</taxon>
        <taxon>Rhizobiaceae</taxon>
        <taxon>Sinorhizobium/Ensifer group</taxon>
        <taxon>Ensifer</taxon>
    </lineage>
</organism>
<dbReference type="PANTHER" id="PTHR10057:SF0">
    <property type="entry name" value="TRANSLOCATOR PROTEIN"/>
    <property type="match status" value="1"/>
</dbReference>
<keyword evidence="5 6" id="KW-0472">Membrane</keyword>
<evidence type="ECO:0000256" key="4">
    <source>
        <dbReference type="ARBA" id="ARBA00022989"/>
    </source>
</evidence>
<dbReference type="EMBL" id="CP098809">
    <property type="protein sequence ID" value="USJ27829.1"/>
    <property type="molecule type" value="Genomic_DNA"/>
</dbReference>
<dbReference type="FunFam" id="1.20.1260.100:FF:000001">
    <property type="entry name" value="translocator protein 2"/>
    <property type="match status" value="1"/>
</dbReference>
<evidence type="ECO:0000313" key="8">
    <source>
        <dbReference type="Proteomes" id="UP001055460"/>
    </source>
</evidence>
<comment type="similarity">
    <text evidence="2">Belongs to the TspO/BZRP family.</text>
</comment>
<dbReference type="RefSeq" id="WP_089046281.1">
    <property type="nucleotide sequence ID" value="NZ_CP098809.1"/>
</dbReference>
<gene>
    <name evidence="7" type="ORF">NE863_28515</name>
</gene>
<evidence type="ECO:0000256" key="1">
    <source>
        <dbReference type="ARBA" id="ARBA00004141"/>
    </source>
</evidence>
<dbReference type="OrthoDB" id="9795496at2"/>
<dbReference type="GO" id="GO:0033013">
    <property type="term" value="P:tetrapyrrole metabolic process"/>
    <property type="evidence" value="ECO:0007669"/>
    <property type="project" value="UniProtKB-ARBA"/>
</dbReference>
<name>A0A9Q8YHX3_ENSAD</name>
<dbReference type="GO" id="GO:0016020">
    <property type="term" value="C:membrane"/>
    <property type="evidence" value="ECO:0007669"/>
    <property type="project" value="UniProtKB-SubCell"/>
</dbReference>
<dbReference type="CDD" id="cd15904">
    <property type="entry name" value="TSPO_MBR"/>
    <property type="match status" value="1"/>
</dbReference>
<keyword evidence="3 6" id="KW-0812">Transmembrane</keyword>
<geneLocation type="plasmid" evidence="7 8">
    <name>pB</name>
</geneLocation>
<dbReference type="InterPro" id="IPR004307">
    <property type="entry name" value="TspO_MBR"/>
</dbReference>
<feature type="transmembrane region" description="Helical" evidence="6">
    <location>
        <begin position="141"/>
        <end position="164"/>
    </location>
</feature>
<keyword evidence="4 6" id="KW-1133">Transmembrane helix</keyword>
<comment type="subcellular location">
    <subcellularLocation>
        <location evidence="1">Membrane</location>
        <topology evidence="1">Multi-pass membrane protein</topology>
    </subcellularLocation>
</comment>
<dbReference type="Pfam" id="PF03073">
    <property type="entry name" value="TspO_MBR"/>
    <property type="match status" value="1"/>
</dbReference>
<proteinExistence type="inferred from homology"/>
<keyword evidence="7" id="KW-0614">Plasmid</keyword>
<feature type="transmembrane region" description="Helical" evidence="6">
    <location>
        <begin position="113"/>
        <end position="134"/>
    </location>
</feature>
<evidence type="ECO:0000256" key="3">
    <source>
        <dbReference type="ARBA" id="ARBA00022692"/>
    </source>
</evidence>
<evidence type="ECO:0000313" key="7">
    <source>
        <dbReference type="EMBL" id="USJ27829.1"/>
    </source>
</evidence>
<dbReference type="PIRSF" id="PIRSF005859">
    <property type="entry name" value="PBR"/>
    <property type="match status" value="1"/>
</dbReference>